<keyword evidence="6" id="KW-0560">Oxidoreductase</keyword>
<dbReference type="InterPro" id="IPR036188">
    <property type="entry name" value="FAD/NAD-bd_sf"/>
</dbReference>
<comment type="pathway">
    <text evidence="12">Steroid metabolism; cholesterol degradation.</text>
</comment>
<gene>
    <name evidence="18" type="ORF">SAMN05216574_112151</name>
</gene>
<dbReference type="EC" id="1.1.3.6" evidence="13"/>
<sequence length="504" mass="54187">MNPNSASDAFDVVVVGSGFGGAVNAARLAEAGMRVLVLERGPWWGAGGRDRPPEETRPYPRGALGSRKLLRGVRWARNGRRWERLLHRDGFLEVHRFPRLTTVTSSGVGGGSHHYTAIMDEPPAEFFDAYPPEITGAEMRPHFEAVREMLEPAPVPARPEKDAVFDKAVTAAGLPGAQACDLAVAWGEDPRRPQTVTTAAGVPHGTSTYRGTAFVGATDGSTTSLDLTYLPVALRHGAHLRPLCEVTGIGTGDDGYEVRYLDHRTGQESTATAPRVVLAAGCLNTLRLLFAARDVDRTLPRLSRSLGRRFSVNGDRLWLLWRSGVLEDSSWGPSFSAVSRVPRGDLPGYAVGAVGIPVDALPLPPGLTRMLRRSTFLFAMGPDASDATVGFDGRGLTTSVDRSLDPELFTEMDDALRRVAEQYEGRRFLPARAPGRDDLLAVHAMGGCAMARSTDEGVADHRGEVFGHPGLFVADGSLYPRSPGRAPSMTIAALAERQAALIAR</sequence>
<evidence type="ECO:0000256" key="7">
    <source>
        <dbReference type="ARBA" id="ARBA00023098"/>
    </source>
</evidence>
<dbReference type="OrthoDB" id="517968at2"/>
<keyword evidence="9" id="KW-0753">Steroid metabolism</keyword>
<evidence type="ECO:0000256" key="3">
    <source>
        <dbReference type="ARBA" id="ARBA00022548"/>
    </source>
</evidence>
<evidence type="ECO:0000313" key="19">
    <source>
        <dbReference type="Proteomes" id="UP000198589"/>
    </source>
</evidence>
<dbReference type="AlphaFoldDB" id="A0A1I2ID95"/>
<reference evidence="19" key="1">
    <citation type="submission" date="2016-10" db="EMBL/GenBank/DDBJ databases">
        <authorList>
            <person name="Varghese N."/>
            <person name="Submissions S."/>
        </authorList>
    </citation>
    <scope>NUCLEOTIDE SEQUENCE [LARGE SCALE GENOMIC DNA]</scope>
    <source>
        <strain evidence="19">DSM 46838</strain>
    </source>
</reference>
<keyword evidence="5" id="KW-0274">FAD</keyword>
<accession>A0A1I2ID95</accession>
<protein>
    <recommendedName>
        <fullName evidence="14">Cholesterol oxidase</fullName>
        <ecNumber evidence="13">1.1.3.6</ecNumber>
        <ecNumber evidence="11">5.3.3.1</ecNumber>
    </recommendedName>
    <alternativeName>
        <fullName evidence="15">Cholesterol isomerase</fullName>
    </alternativeName>
</protein>
<dbReference type="SUPFAM" id="SSF51905">
    <property type="entry name" value="FAD/NAD(P)-binding domain"/>
    <property type="match status" value="1"/>
</dbReference>
<dbReference type="PANTHER" id="PTHR47470">
    <property type="entry name" value="CHOLESTEROL OXIDASE"/>
    <property type="match status" value="1"/>
</dbReference>
<evidence type="ECO:0000256" key="15">
    <source>
        <dbReference type="ARBA" id="ARBA00049778"/>
    </source>
</evidence>
<dbReference type="InterPro" id="IPR007867">
    <property type="entry name" value="GMC_OxRtase_C"/>
</dbReference>
<keyword evidence="4" id="KW-0285">Flavoprotein</keyword>
<evidence type="ECO:0000313" key="18">
    <source>
        <dbReference type="EMBL" id="SFF38501.1"/>
    </source>
</evidence>
<organism evidence="18 19">
    <name type="scientific">Blastococcus tunisiensis</name>
    <dbReference type="NCBI Taxonomy" id="1798228"/>
    <lineage>
        <taxon>Bacteria</taxon>
        <taxon>Bacillati</taxon>
        <taxon>Actinomycetota</taxon>
        <taxon>Actinomycetes</taxon>
        <taxon>Geodermatophilales</taxon>
        <taxon>Geodermatophilaceae</taxon>
        <taxon>Blastococcus</taxon>
    </lineage>
</organism>
<evidence type="ECO:0000256" key="11">
    <source>
        <dbReference type="ARBA" id="ARBA00038856"/>
    </source>
</evidence>
<evidence type="ECO:0000256" key="10">
    <source>
        <dbReference type="ARBA" id="ARBA00023235"/>
    </source>
</evidence>
<dbReference type="Pfam" id="PF01266">
    <property type="entry name" value="DAO"/>
    <property type="match status" value="1"/>
</dbReference>
<dbReference type="InterPro" id="IPR006076">
    <property type="entry name" value="FAD-dep_OxRdtase"/>
</dbReference>
<feature type="domain" description="Glucose-methanol-choline oxidoreductase C-terminal" evidence="17">
    <location>
        <begin position="441"/>
        <end position="495"/>
    </location>
</feature>
<dbReference type="EC" id="5.3.3.1" evidence="11"/>
<keyword evidence="10" id="KW-0413">Isomerase</keyword>
<evidence type="ECO:0000259" key="17">
    <source>
        <dbReference type="Pfam" id="PF05199"/>
    </source>
</evidence>
<dbReference type="GO" id="GO:0004769">
    <property type="term" value="F:steroid Delta-isomerase activity"/>
    <property type="evidence" value="ECO:0007669"/>
    <property type="project" value="UniProtKB-EC"/>
</dbReference>
<evidence type="ECO:0000259" key="16">
    <source>
        <dbReference type="Pfam" id="PF01266"/>
    </source>
</evidence>
<dbReference type="Gene3D" id="3.30.410.10">
    <property type="entry name" value="Cholesterol Oxidase, domain 2"/>
    <property type="match status" value="1"/>
</dbReference>
<dbReference type="RefSeq" id="WP_092200896.1">
    <property type="nucleotide sequence ID" value="NZ_FOND01000012.1"/>
</dbReference>
<dbReference type="PANTHER" id="PTHR47470:SF1">
    <property type="entry name" value="FAD-DEPENDENT OXIDOREDUCTASE 2 FAD BINDING DOMAIN-CONTAINING PROTEIN"/>
    <property type="match status" value="1"/>
</dbReference>
<evidence type="ECO:0000256" key="8">
    <source>
        <dbReference type="ARBA" id="ARBA00023166"/>
    </source>
</evidence>
<evidence type="ECO:0000256" key="9">
    <source>
        <dbReference type="ARBA" id="ARBA00023221"/>
    </source>
</evidence>
<keyword evidence="19" id="KW-1185">Reference proteome</keyword>
<keyword evidence="3" id="KW-0153">Cholesterol metabolism</keyword>
<proteinExistence type="inferred from homology"/>
<evidence type="ECO:0000256" key="1">
    <source>
        <dbReference type="ARBA" id="ARBA00001974"/>
    </source>
</evidence>
<evidence type="ECO:0000256" key="14">
    <source>
        <dbReference type="ARBA" id="ARBA00049744"/>
    </source>
</evidence>
<comment type="similarity">
    <text evidence="2">Belongs to the GMC oxidoreductase family.</text>
</comment>
<comment type="cofactor">
    <cofactor evidence="1">
        <name>FAD</name>
        <dbReference type="ChEBI" id="CHEBI:57692"/>
    </cofactor>
</comment>
<dbReference type="Proteomes" id="UP000198589">
    <property type="component" value="Unassembled WGS sequence"/>
</dbReference>
<dbReference type="STRING" id="1798228.SAMN05216574_112151"/>
<evidence type="ECO:0000256" key="4">
    <source>
        <dbReference type="ARBA" id="ARBA00022630"/>
    </source>
</evidence>
<dbReference type="InterPro" id="IPR052542">
    <property type="entry name" value="Cholesterol_Oxidase"/>
</dbReference>
<feature type="domain" description="FAD dependent oxidoreductase" evidence="16">
    <location>
        <begin position="11"/>
        <end position="287"/>
    </location>
</feature>
<dbReference type="Pfam" id="PF05199">
    <property type="entry name" value="GMC_oxred_C"/>
    <property type="match status" value="1"/>
</dbReference>
<dbReference type="GO" id="GO:0008203">
    <property type="term" value="P:cholesterol metabolic process"/>
    <property type="evidence" value="ECO:0007669"/>
    <property type="project" value="UniProtKB-KW"/>
</dbReference>
<dbReference type="Gene3D" id="3.50.50.60">
    <property type="entry name" value="FAD/NAD(P)-binding domain"/>
    <property type="match status" value="1"/>
</dbReference>
<keyword evidence="8" id="KW-1207">Sterol metabolism</keyword>
<evidence type="ECO:0000256" key="12">
    <source>
        <dbReference type="ARBA" id="ARBA00049645"/>
    </source>
</evidence>
<name>A0A1I2ID95_9ACTN</name>
<evidence type="ECO:0000256" key="6">
    <source>
        <dbReference type="ARBA" id="ARBA00023002"/>
    </source>
</evidence>
<evidence type="ECO:0000256" key="5">
    <source>
        <dbReference type="ARBA" id="ARBA00022827"/>
    </source>
</evidence>
<dbReference type="GO" id="GO:0016995">
    <property type="term" value="F:cholesterol oxidase activity"/>
    <property type="evidence" value="ECO:0007669"/>
    <property type="project" value="UniProtKB-EC"/>
</dbReference>
<dbReference type="EMBL" id="FOND01000012">
    <property type="protein sequence ID" value="SFF38501.1"/>
    <property type="molecule type" value="Genomic_DNA"/>
</dbReference>
<keyword evidence="7" id="KW-0443">Lipid metabolism</keyword>
<evidence type="ECO:0000256" key="2">
    <source>
        <dbReference type="ARBA" id="ARBA00010790"/>
    </source>
</evidence>
<evidence type="ECO:0000256" key="13">
    <source>
        <dbReference type="ARBA" id="ARBA00049723"/>
    </source>
</evidence>